<evidence type="ECO:0000256" key="7">
    <source>
        <dbReference type="ARBA" id="ARBA00022840"/>
    </source>
</evidence>
<comment type="domain">
    <text evidence="12">The Q motif is unique to and characteristic of the DEAD box family of RNA helicases and controls ATP binding and hydrolysis.</text>
</comment>
<evidence type="ECO:0000256" key="11">
    <source>
        <dbReference type="RuleBase" id="RU000492"/>
    </source>
</evidence>
<keyword evidence="8 12" id="KW-0694">RNA-binding</keyword>
<name>A0AAD5TVH2_9FUNG</name>
<dbReference type="GO" id="GO:0005524">
    <property type="term" value="F:ATP binding"/>
    <property type="evidence" value="ECO:0007669"/>
    <property type="project" value="UniProtKB-UniRule"/>
</dbReference>
<comment type="similarity">
    <text evidence="10">Belongs to the DEAD box helicase family. DDX55/SPB4 subfamily.</text>
</comment>
<protein>
    <recommendedName>
        <fullName evidence="12">ATP-dependent RNA helicase</fullName>
        <ecNumber evidence="12">3.6.4.13</ecNumber>
    </recommendedName>
</protein>
<evidence type="ECO:0000256" key="10">
    <source>
        <dbReference type="ARBA" id="ARBA00038002"/>
    </source>
</evidence>
<dbReference type="InterPro" id="IPR056330">
    <property type="entry name" value="CTT_SPB4"/>
</dbReference>
<evidence type="ECO:0000256" key="8">
    <source>
        <dbReference type="ARBA" id="ARBA00022884"/>
    </source>
</evidence>
<evidence type="ECO:0000256" key="13">
    <source>
        <dbReference type="SAM" id="MobiDB-lite"/>
    </source>
</evidence>
<accession>A0AAD5TVH2</accession>
<dbReference type="Pfam" id="PF00271">
    <property type="entry name" value="Helicase_C"/>
    <property type="match status" value="1"/>
</dbReference>
<dbReference type="GO" id="GO:0003723">
    <property type="term" value="F:RNA binding"/>
    <property type="evidence" value="ECO:0007669"/>
    <property type="project" value="UniProtKB-UniRule"/>
</dbReference>
<dbReference type="CDD" id="cd18787">
    <property type="entry name" value="SF2_C_DEAD"/>
    <property type="match status" value="1"/>
</dbReference>
<feature type="compositionally biased region" description="Basic and acidic residues" evidence="13">
    <location>
        <begin position="533"/>
        <end position="547"/>
    </location>
</feature>
<dbReference type="Proteomes" id="UP001211065">
    <property type="component" value="Unassembled WGS sequence"/>
</dbReference>
<feature type="region of interest" description="Disordered" evidence="13">
    <location>
        <begin position="527"/>
        <end position="551"/>
    </location>
</feature>
<feature type="domain" description="Helicase C-terminal" evidence="15">
    <location>
        <begin position="264"/>
        <end position="415"/>
    </location>
</feature>
<keyword evidence="6 11" id="KW-0347">Helicase</keyword>
<organism evidence="16 17">
    <name type="scientific">Clydaea vesicula</name>
    <dbReference type="NCBI Taxonomy" id="447962"/>
    <lineage>
        <taxon>Eukaryota</taxon>
        <taxon>Fungi</taxon>
        <taxon>Fungi incertae sedis</taxon>
        <taxon>Chytridiomycota</taxon>
        <taxon>Chytridiomycota incertae sedis</taxon>
        <taxon>Chytridiomycetes</taxon>
        <taxon>Lobulomycetales</taxon>
        <taxon>Lobulomycetaceae</taxon>
        <taxon>Clydaea</taxon>
    </lineage>
</organism>
<feature type="region of interest" description="Disordered" evidence="13">
    <location>
        <begin position="610"/>
        <end position="630"/>
    </location>
</feature>
<dbReference type="GO" id="GO:0006364">
    <property type="term" value="P:rRNA processing"/>
    <property type="evidence" value="ECO:0007669"/>
    <property type="project" value="UniProtKB-KW"/>
</dbReference>
<evidence type="ECO:0000256" key="12">
    <source>
        <dbReference type="RuleBase" id="RU365068"/>
    </source>
</evidence>
<keyword evidence="3" id="KW-0698">rRNA processing</keyword>
<proteinExistence type="inferred from homology"/>
<dbReference type="SMART" id="SM00487">
    <property type="entry name" value="DEXDc"/>
    <property type="match status" value="1"/>
</dbReference>
<sequence length="630" mass="72130">LDALKIQNFVNTTPVQQASIPLFLKNKDVVVEAVTGSGKTLAFVIPILEKLLTRSEKLKKNEIGAIVIAPTRELAKQIHLVFNNFLDFINTNEEQVGEEEEDGLIKNKKTKKIIQVKNFLTLGLFIGGNHLSDDLEFFKNNGSQIVIATPGRLEELLKKNNIFNTKELEILVLDEADRLLDMGFEGSLNSIITRLPKQRRTGLFSATMTDALNELVRAGLRNPVKILVKVESLNLNKETNNNNFNQRIPQSLKIGYLICSPDEKLTQLIKFLATNKNKKFIVYFSTCFCVDYFFKILSQISFLKDFNCLSLHGKMDPKRREAIYNKFTNASSVVLLCTDVAARGLDIPDVDWVVQFDPPQDPKSFTHRCGRTARIGREGSAVVFLSPKEMSIIHIIDPTRQPRKTKVPLEPLSLIPDNINDENNTIISAKKVTELIKKLNLGDRDIYEKGIKAFVSWVRSYNEHQANYIFQFKEVDIGSVAKGFGLLKLPKMPEVKNHNVQYDAVEFNPDDIKYKDKQREKQRQENLLKNQQKKKESNFKPKSKKTESWSIQTETKEKKLIRKEKKLKKKVAILKAKDEGTFELNEAKKRKLREQEREDLETLLLESKKLKKRKGKNGKEVFSSDEGFSD</sequence>
<keyword evidence="17" id="KW-1185">Reference proteome</keyword>
<comment type="caution">
    <text evidence="16">The sequence shown here is derived from an EMBL/GenBank/DDBJ whole genome shotgun (WGS) entry which is preliminary data.</text>
</comment>
<feature type="non-terminal residue" evidence="16">
    <location>
        <position position="630"/>
    </location>
</feature>
<comment type="subcellular location">
    <subcellularLocation>
        <location evidence="1">Nucleus</location>
        <location evidence="1">Nucleolus</location>
    </subcellularLocation>
</comment>
<dbReference type="SMART" id="SM00490">
    <property type="entry name" value="HELICc"/>
    <property type="match status" value="1"/>
</dbReference>
<reference evidence="16" key="1">
    <citation type="submission" date="2020-05" db="EMBL/GenBank/DDBJ databases">
        <title>Phylogenomic resolution of chytrid fungi.</title>
        <authorList>
            <person name="Stajich J.E."/>
            <person name="Amses K."/>
            <person name="Simmons R."/>
            <person name="Seto K."/>
            <person name="Myers J."/>
            <person name="Bonds A."/>
            <person name="Quandt C.A."/>
            <person name="Barry K."/>
            <person name="Liu P."/>
            <person name="Grigoriev I."/>
            <person name="Longcore J.E."/>
            <person name="James T.Y."/>
        </authorList>
    </citation>
    <scope>NUCLEOTIDE SEQUENCE</scope>
    <source>
        <strain evidence="16">JEL0476</strain>
    </source>
</reference>
<dbReference type="PROSITE" id="PS51194">
    <property type="entry name" value="HELICASE_CTER"/>
    <property type="match status" value="1"/>
</dbReference>
<dbReference type="EC" id="3.6.4.13" evidence="12"/>
<keyword evidence="5 11" id="KW-0378">Hydrolase</keyword>
<dbReference type="Pfam" id="PF23681">
    <property type="entry name" value="CTT_SPB4"/>
    <property type="match status" value="1"/>
</dbReference>
<dbReference type="Gene3D" id="3.40.50.300">
    <property type="entry name" value="P-loop containing nucleotide triphosphate hydrolases"/>
    <property type="match status" value="2"/>
</dbReference>
<dbReference type="GO" id="GO:0003724">
    <property type="term" value="F:RNA helicase activity"/>
    <property type="evidence" value="ECO:0007669"/>
    <property type="project" value="UniProtKB-EC"/>
</dbReference>
<keyword evidence="2" id="KW-0690">Ribosome biogenesis</keyword>
<evidence type="ECO:0000256" key="2">
    <source>
        <dbReference type="ARBA" id="ARBA00022517"/>
    </source>
</evidence>
<evidence type="ECO:0000256" key="9">
    <source>
        <dbReference type="ARBA" id="ARBA00023054"/>
    </source>
</evidence>
<dbReference type="InterPro" id="IPR027417">
    <property type="entry name" value="P-loop_NTPase"/>
</dbReference>
<evidence type="ECO:0000259" key="14">
    <source>
        <dbReference type="PROSITE" id="PS51192"/>
    </source>
</evidence>
<evidence type="ECO:0000256" key="5">
    <source>
        <dbReference type="ARBA" id="ARBA00022801"/>
    </source>
</evidence>
<dbReference type="AlphaFoldDB" id="A0AAD5TVH2"/>
<keyword evidence="4 11" id="KW-0547">Nucleotide-binding</keyword>
<keyword evidence="7 11" id="KW-0067">ATP-binding</keyword>
<dbReference type="InterPro" id="IPR011545">
    <property type="entry name" value="DEAD/DEAH_box_helicase_dom"/>
</dbReference>
<comment type="catalytic activity">
    <reaction evidence="12">
        <text>ATP + H2O = ADP + phosphate + H(+)</text>
        <dbReference type="Rhea" id="RHEA:13065"/>
        <dbReference type="ChEBI" id="CHEBI:15377"/>
        <dbReference type="ChEBI" id="CHEBI:15378"/>
        <dbReference type="ChEBI" id="CHEBI:30616"/>
        <dbReference type="ChEBI" id="CHEBI:43474"/>
        <dbReference type="ChEBI" id="CHEBI:456216"/>
        <dbReference type="EC" id="3.6.4.13"/>
    </reaction>
</comment>
<comment type="function">
    <text evidence="12">RNA helicase.</text>
</comment>
<dbReference type="PROSITE" id="PS00039">
    <property type="entry name" value="DEAD_ATP_HELICASE"/>
    <property type="match status" value="1"/>
</dbReference>
<dbReference type="SMART" id="SM01178">
    <property type="entry name" value="DUF4217"/>
    <property type="match status" value="1"/>
</dbReference>
<evidence type="ECO:0000256" key="3">
    <source>
        <dbReference type="ARBA" id="ARBA00022552"/>
    </source>
</evidence>
<dbReference type="SUPFAM" id="SSF52540">
    <property type="entry name" value="P-loop containing nucleoside triphosphate hydrolases"/>
    <property type="match status" value="1"/>
</dbReference>
<evidence type="ECO:0000256" key="1">
    <source>
        <dbReference type="ARBA" id="ARBA00004604"/>
    </source>
</evidence>
<dbReference type="Pfam" id="PF13959">
    <property type="entry name" value="CTE_SPB4"/>
    <property type="match status" value="1"/>
</dbReference>
<evidence type="ECO:0000313" key="16">
    <source>
        <dbReference type="EMBL" id="KAJ3208380.1"/>
    </source>
</evidence>
<dbReference type="PANTHER" id="PTHR24031">
    <property type="entry name" value="RNA HELICASE"/>
    <property type="match status" value="1"/>
</dbReference>
<dbReference type="CDD" id="cd17960">
    <property type="entry name" value="DEADc_DDX55"/>
    <property type="match status" value="1"/>
</dbReference>
<dbReference type="GO" id="GO:0016787">
    <property type="term" value="F:hydrolase activity"/>
    <property type="evidence" value="ECO:0007669"/>
    <property type="project" value="UniProtKB-KW"/>
</dbReference>
<dbReference type="InterPro" id="IPR001650">
    <property type="entry name" value="Helicase_C-like"/>
</dbReference>
<evidence type="ECO:0000256" key="4">
    <source>
        <dbReference type="ARBA" id="ARBA00022741"/>
    </source>
</evidence>
<evidence type="ECO:0000256" key="6">
    <source>
        <dbReference type="ARBA" id="ARBA00022806"/>
    </source>
</evidence>
<evidence type="ECO:0000259" key="15">
    <source>
        <dbReference type="PROSITE" id="PS51194"/>
    </source>
</evidence>
<evidence type="ECO:0000313" key="17">
    <source>
        <dbReference type="Proteomes" id="UP001211065"/>
    </source>
</evidence>
<dbReference type="InterPro" id="IPR025313">
    <property type="entry name" value="SPB4-like_CTE"/>
</dbReference>
<dbReference type="Pfam" id="PF00270">
    <property type="entry name" value="DEAD"/>
    <property type="match status" value="1"/>
</dbReference>
<feature type="domain" description="Helicase ATP-binding" evidence="14">
    <location>
        <begin position="20"/>
        <end position="226"/>
    </location>
</feature>
<gene>
    <name evidence="16" type="primary">DDX55</name>
    <name evidence="16" type="ORF">HK099_008734</name>
</gene>
<keyword evidence="9" id="KW-0175">Coiled coil</keyword>
<dbReference type="InterPro" id="IPR014001">
    <property type="entry name" value="Helicase_ATP-bd"/>
</dbReference>
<dbReference type="InterPro" id="IPR000629">
    <property type="entry name" value="RNA-helicase_DEAD-box_CS"/>
</dbReference>
<dbReference type="PROSITE" id="PS51192">
    <property type="entry name" value="HELICASE_ATP_BIND_1"/>
    <property type="match status" value="1"/>
</dbReference>
<dbReference type="EMBL" id="JADGJW010000998">
    <property type="protein sequence ID" value="KAJ3208380.1"/>
    <property type="molecule type" value="Genomic_DNA"/>
</dbReference>
<dbReference type="GO" id="GO:0005730">
    <property type="term" value="C:nucleolus"/>
    <property type="evidence" value="ECO:0007669"/>
    <property type="project" value="UniProtKB-SubCell"/>
</dbReference>